<reference evidence="1" key="1">
    <citation type="submission" date="2021-02" db="EMBL/GenBank/DDBJ databases">
        <authorList>
            <person name="Nowell W R."/>
        </authorList>
    </citation>
    <scope>NUCLEOTIDE SEQUENCE</scope>
</reference>
<evidence type="ECO:0000313" key="3">
    <source>
        <dbReference type="Proteomes" id="UP000663882"/>
    </source>
</evidence>
<sequence>MEEGDLIPNERFLDASREPQRRLTHIQGYEKKDLVSLEEAVKPLEHLIENIQGYVWTAT</sequence>
<dbReference type="Proteomes" id="UP000663823">
    <property type="component" value="Unassembled WGS sequence"/>
</dbReference>
<dbReference type="OrthoDB" id="423533at2759"/>
<evidence type="ECO:0000313" key="2">
    <source>
        <dbReference type="EMBL" id="CAF4273170.1"/>
    </source>
</evidence>
<feature type="non-terminal residue" evidence="1">
    <location>
        <position position="59"/>
    </location>
</feature>
<gene>
    <name evidence="2" type="ORF">OTI717_LOCUS41172</name>
    <name evidence="1" type="ORF">RFH988_LOCUS39071</name>
</gene>
<dbReference type="AlphaFoldDB" id="A0A815TVG1"/>
<name>A0A815TVG1_9BILA</name>
<comment type="caution">
    <text evidence="1">The sequence shown here is derived from an EMBL/GenBank/DDBJ whole genome shotgun (WGS) entry which is preliminary data.</text>
</comment>
<dbReference type="EMBL" id="CAJOAX010038579">
    <property type="protein sequence ID" value="CAF4273170.1"/>
    <property type="molecule type" value="Genomic_DNA"/>
</dbReference>
<organism evidence="1 3">
    <name type="scientific">Rotaria sordida</name>
    <dbReference type="NCBI Taxonomy" id="392033"/>
    <lineage>
        <taxon>Eukaryota</taxon>
        <taxon>Metazoa</taxon>
        <taxon>Spiralia</taxon>
        <taxon>Gnathifera</taxon>
        <taxon>Rotifera</taxon>
        <taxon>Eurotatoria</taxon>
        <taxon>Bdelloidea</taxon>
        <taxon>Philodinida</taxon>
        <taxon>Philodinidae</taxon>
        <taxon>Rotaria</taxon>
    </lineage>
</organism>
<evidence type="ECO:0000313" key="1">
    <source>
        <dbReference type="EMBL" id="CAF1511168.1"/>
    </source>
</evidence>
<proteinExistence type="predicted"/>
<dbReference type="Proteomes" id="UP000663882">
    <property type="component" value="Unassembled WGS sequence"/>
</dbReference>
<protein>
    <submittedName>
        <fullName evidence="1">Uncharacterized protein</fullName>
    </submittedName>
</protein>
<accession>A0A815TVG1</accession>
<dbReference type="EMBL" id="CAJNOO010013268">
    <property type="protein sequence ID" value="CAF1511168.1"/>
    <property type="molecule type" value="Genomic_DNA"/>
</dbReference>